<dbReference type="SMART" id="SM00729">
    <property type="entry name" value="Elp3"/>
    <property type="match status" value="1"/>
</dbReference>
<comment type="caution">
    <text evidence="7">The sequence shown here is derived from an EMBL/GenBank/DDBJ whole genome shotgun (WGS) entry which is preliminary data.</text>
</comment>
<dbReference type="Pfam" id="PF04055">
    <property type="entry name" value="Radical_SAM"/>
    <property type="match status" value="1"/>
</dbReference>
<proteinExistence type="predicted"/>
<dbReference type="InterPro" id="IPR051198">
    <property type="entry name" value="BchE-like"/>
</dbReference>
<dbReference type="InterPro" id="IPR006158">
    <property type="entry name" value="Cobalamin-bd"/>
</dbReference>
<dbReference type="AlphaFoldDB" id="A0A0F9L7H1"/>
<dbReference type="InterPro" id="IPR007197">
    <property type="entry name" value="rSAM"/>
</dbReference>
<dbReference type="SFLD" id="SFLDS00029">
    <property type="entry name" value="Radical_SAM"/>
    <property type="match status" value="1"/>
</dbReference>
<dbReference type="Pfam" id="PF02310">
    <property type="entry name" value="B12-binding"/>
    <property type="match status" value="1"/>
</dbReference>
<dbReference type="PROSITE" id="PS51332">
    <property type="entry name" value="B12_BINDING"/>
    <property type="match status" value="1"/>
</dbReference>
<dbReference type="EMBL" id="LAZR01006620">
    <property type="protein sequence ID" value="KKM90834.1"/>
    <property type="molecule type" value="Genomic_DNA"/>
</dbReference>
<reference evidence="7" key="1">
    <citation type="journal article" date="2015" name="Nature">
        <title>Complex archaea that bridge the gap between prokaryotes and eukaryotes.</title>
        <authorList>
            <person name="Spang A."/>
            <person name="Saw J.H."/>
            <person name="Jorgensen S.L."/>
            <person name="Zaremba-Niedzwiedzka K."/>
            <person name="Martijn J."/>
            <person name="Lind A.E."/>
            <person name="van Eijk R."/>
            <person name="Schleper C."/>
            <person name="Guy L."/>
            <person name="Ettema T.J."/>
        </authorList>
    </citation>
    <scope>NUCLEOTIDE SEQUENCE</scope>
</reference>
<dbReference type="InterPro" id="IPR013785">
    <property type="entry name" value="Aldolase_TIM"/>
</dbReference>
<dbReference type="SFLD" id="SFLDG01082">
    <property type="entry name" value="B12-binding_domain_containing"/>
    <property type="match status" value="1"/>
</dbReference>
<dbReference type="CDD" id="cd02068">
    <property type="entry name" value="radical_SAM_B12_BD"/>
    <property type="match status" value="1"/>
</dbReference>
<dbReference type="GO" id="GO:0046872">
    <property type="term" value="F:metal ion binding"/>
    <property type="evidence" value="ECO:0007669"/>
    <property type="project" value="UniProtKB-KW"/>
</dbReference>
<keyword evidence="4" id="KW-0408">Iron</keyword>
<name>A0A0F9L7H1_9ZZZZ</name>
<dbReference type="GO" id="GO:0003824">
    <property type="term" value="F:catalytic activity"/>
    <property type="evidence" value="ECO:0007669"/>
    <property type="project" value="InterPro"/>
</dbReference>
<evidence type="ECO:0000256" key="1">
    <source>
        <dbReference type="ARBA" id="ARBA00001966"/>
    </source>
</evidence>
<evidence type="ECO:0000256" key="3">
    <source>
        <dbReference type="ARBA" id="ARBA00022723"/>
    </source>
</evidence>
<dbReference type="GO" id="GO:0031419">
    <property type="term" value="F:cobalamin binding"/>
    <property type="evidence" value="ECO:0007669"/>
    <property type="project" value="InterPro"/>
</dbReference>
<dbReference type="SUPFAM" id="SSF52242">
    <property type="entry name" value="Cobalamin (vitamin B12)-binding domain"/>
    <property type="match status" value="1"/>
</dbReference>
<dbReference type="InterPro" id="IPR006638">
    <property type="entry name" value="Elp3/MiaA/NifB-like_rSAM"/>
</dbReference>
<evidence type="ECO:0000256" key="2">
    <source>
        <dbReference type="ARBA" id="ARBA00022691"/>
    </source>
</evidence>
<dbReference type="InterPro" id="IPR036724">
    <property type="entry name" value="Cobalamin-bd_sf"/>
</dbReference>
<dbReference type="PANTHER" id="PTHR43409">
    <property type="entry name" value="ANAEROBIC MAGNESIUM-PROTOPORPHYRIN IX MONOMETHYL ESTER CYCLASE-RELATED"/>
    <property type="match status" value="1"/>
</dbReference>
<protein>
    <recommendedName>
        <fullName evidence="6">B12-binding domain-containing protein</fullName>
    </recommendedName>
</protein>
<dbReference type="GO" id="GO:0051536">
    <property type="term" value="F:iron-sulfur cluster binding"/>
    <property type="evidence" value="ECO:0007669"/>
    <property type="project" value="UniProtKB-KW"/>
</dbReference>
<evidence type="ECO:0000256" key="4">
    <source>
        <dbReference type="ARBA" id="ARBA00023004"/>
    </source>
</evidence>
<keyword evidence="5" id="KW-0411">Iron-sulfur</keyword>
<evidence type="ECO:0000259" key="6">
    <source>
        <dbReference type="PROSITE" id="PS51332"/>
    </source>
</evidence>
<comment type="cofactor">
    <cofactor evidence="1">
        <name>[4Fe-4S] cluster</name>
        <dbReference type="ChEBI" id="CHEBI:49883"/>
    </cofactor>
</comment>
<feature type="domain" description="B12-binding" evidence="6">
    <location>
        <begin position="3"/>
        <end position="131"/>
    </location>
</feature>
<keyword evidence="3" id="KW-0479">Metal-binding</keyword>
<dbReference type="InterPro" id="IPR058240">
    <property type="entry name" value="rSAM_sf"/>
</dbReference>
<accession>A0A0F9L7H1</accession>
<gene>
    <name evidence="7" type="ORF">LCGC14_1234640</name>
</gene>
<dbReference type="Gene3D" id="3.20.20.70">
    <property type="entry name" value="Aldolase class I"/>
    <property type="match status" value="1"/>
</dbReference>
<dbReference type="Gene3D" id="3.40.50.280">
    <property type="entry name" value="Cobalamin-binding domain"/>
    <property type="match status" value="1"/>
</dbReference>
<keyword evidence="2" id="KW-0949">S-adenosyl-L-methionine</keyword>
<evidence type="ECO:0000313" key="7">
    <source>
        <dbReference type="EMBL" id="KKM90834.1"/>
    </source>
</evidence>
<sequence>MNKNRILFGASYSAIEPLGLLHLGGLARDLGWERSYHLVKDHNFEDFFEIVNDYKPFVVGFNVYTGNHLQLKEAFEHLKKDYPGIMIIVGGPHPTYFPRESKIFADYVVMSEGFYALKGILEGRFKSAIWPPRKSERFPHPDRKTFYDLYPEHANSKIKSIITMTGCPYTCTYCYNSSKPEDIDAPELLSGVTGRLFPNNIRPVEDVIKEGLEIKENWPTEIIYCQDDVHGMDTKHWLPEFVKEWKSKVNLPYHAQMRWEMTKGANGTQRLEMLREAGCFGLTLAIESADKVIRKEILSRGMDQSTMFTGMKKLIDFGFKVRTEQITGLPYGATSEITPMNLRADLDLVKLNVDLKKITGGPTMAWASTFAPYRGTKLGSYCEKMGHYSGDNSDVPDTFFEESILRFPRKWVGLGLEHFKHNNELWLSESELSKYRKQNAELRRIFNFVCLVPRGDELAENYLLTASEFNFNWLSIFTDTHFQNLAASGDYEAIKTLDLSENLEKLGAKKDVSLYLACLPKASLAVSKVQGLIDEKSFSTAIRHHLYDNVLYKDDNMINEIDSSRASDGRKDNFNISS</sequence>
<evidence type="ECO:0000256" key="5">
    <source>
        <dbReference type="ARBA" id="ARBA00023014"/>
    </source>
</evidence>
<dbReference type="SUPFAM" id="SSF102114">
    <property type="entry name" value="Radical SAM enzymes"/>
    <property type="match status" value="1"/>
</dbReference>
<organism evidence="7">
    <name type="scientific">marine sediment metagenome</name>
    <dbReference type="NCBI Taxonomy" id="412755"/>
    <lineage>
        <taxon>unclassified sequences</taxon>
        <taxon>metagenomes</taxon>
        <taxon>ecological metagenomes</taxon>
    </lineage>
</organism>